<dbReference type="Gene3D" id="1.10.8.270">
    <property type="entry name" value="putative rabgap domain of human tbc1 domain family member 14 like domains"/>
    <property type="match status" value="1"/>
</dbReference>
<sequence length="1240" mass="141297">MWVKPEEVLLANAFWVTERANPYFTLQRRKGRGGGLTGLLVGTLDTVLDSRVLPYRILHQTPGSEVSFLVAASSNKKDITKHWEWLECNLMNTLMAFDSEMEATEFVRCKIESLLANISNQRPREDEDTVEFRGAMKKFHKLFNMPPEEKLVNYYSCSLWKHKMPRQGWIYLSVNHLCFYSFLMGKEAKIIQRWTDVTKLERGNNLLFPDSIHVCTRHEEFYFSLFVNSEDTYRLMEQLANLAMKQLISEQGFEEDKSLPLHKYHKPRKISSLKRDLDARARSEAYRSAFHLPITEKLDGDVECTLWTPYNKSHVWGRLYLSPGYICFASRVLGLVTVVIPMREINSVEKADNPHNALNKPIIVTTLSKMTFLFAELADRDLILEKISDFLSKQPMHRQHSVSESSTDGTFGTTGSSDEPQFQSALIKLFHRRGSDEVSAKEAVKEHMWHLHFSEFGRGICTYRTHNTQDLILKGVPENLRGEIWLTYSGAINEMASNPGYYASLVEKTKGKENFTTDEIERDLHRSLPEHPAFQCELGIGALRRVLTAYAWRNPNIGYCQAMNIVTSVLLLYASEEEAFWLLTAVCERLLPDYYNTKVVGALVDQGVFEELMNEYLPNLYSKLGHLGLLSMISLSWFLTLFLSVIPFDSAVNILDCFFYDGAKISLTILDNNSGRLLKTSDDGEAMTILSSYLEKITNRDSTLPRMPHTAAPPVRNEEKDSSIDITDLIYDAYSKFSTISPQQIDKLRMKHRLRVVQNLEDSMKRNVLRSVSGDTYIKDEELDDLFTVFKEEYLTSYYWRTHQPPTDLLDKYDPAKPYYEVYKIDFDQFKTLFLALSPWACGLYGGILALRAFRLLDRDGDNMINFRDFSWLLGVICKAELPERMKLFYRLHIPPALLDTDKDELDSPKSESTDDAFEASEFFHDEHDQSTDEIPVDKPTLSGDDLSSLSNKTADSSNDNSKSEETPKLDVASQLKKESLVKLEQETPEEPEVADKNRESVTTPNTASSGKGAISDQESREVEANIPPKKSLPKKSYRHKPAERPLLNRLDSKLQYRNVPNMNQFQFIQLCKSLYDMCMDHPNEQQLYHSIAMLATLLLQIGDVGKQFYLKSSQSECLSLGEAKLGTAADELATSLPTEVTMSADDGSEPGSAQSSPTATPSSGNSQSLSRASSSSSSSASRKLLDTEWAVTFEQFLASFLTEIPLVNHLERKTMLSENIEKFRNRRLYSRSSSLLDGM</sequence>
<dbReference type="Proteomes" id="UP001208570">
    <property type="component" value="Unassembled WGS sequence"/>
</dbReference>
<keyword evidence="3" id="KW-0106">Calcium</keyword>
<feature type="compositionally biased region" description="Polar residues" evidence="4">
    <location>
        <begin position="1001"/>
        <end position="1010"/>
    </location>
</feature>
<dbReference type="CDD" id="cd13354">
    <property type="entry name" value="PH-GRAM2_TCB1D9_TCB1D9B"/>
    <property type="match status" value="1"/>
</dbReference>
<dbReference type="SUPFAM" id="SSF47473">
    <property type="entry name" value="EF-hand"/>
    <property type="match status" value="1"/>
</dbReference>
<dbReference type="PROSITE" id="PS50086">
    <property type="entry name" value="TBC_RABGAP"/>
    <property type="match status" value="1"/>
</dbReference>
<dbReference type="FunFam" id="1.10.238.10:FF:000119">
    <property type="entry name" value="TBC1 domain family member 9"/>
    <property type="match status" value="1"/>
</dbReference>
<feature type="compositionally biased region" description="Low complexity" evidence="4">
    <location>
        <begin position="1152"/>
        <end position="1178"/>
    </location>
</feature>
<evidence type="ECO:0000256" key="3">
    <source>
        <dbReference type="ARBA" id="ARBA00022837"/>
    </source>
</evidence>
<evidence type="ECO:0000256" key="1">
    <source>
        <dbReference type="ARBA" id="ARBA00022468"/>
    </source>
</evidence>
<evidence type="ECO:0000313" key="7">
    <source>
        <dbReference type="EMBL" id="KAK2144685.1"/>
    </source>
</evidence>
<dbReference type="InterPro" id="IPR000195">
    <property type="entry name" value="Rab-GAP-TBC_dom"/>
</dbReference>
<evidence type="ECO:0000256" key="2">
    <source>
        <dbReference type="ARBA" id="ARBA00022737"/>
    </source>
</evidence>
<dbReference type="FunFam" id="2.30.29.30:FF:000013">
    <property type="entry name" value="Putative TBC1 domain family member 8B"/>
    <property type="match status" value="1"/>
</dbReference>
<evidence type="ECO:0008006" key="9">
    <source>
        <dbReference type="Google" id="ProtNLM"/>
    </source>
</evidence>
<feature type="region of interest" description="Disordered" evidence="4">
    <location>
        <begin position="923"/>
        <end position="1047"/>
    </location>
</feature>
<dbReference type="Pfam" id="PF02893">
    <property type="entry name" value="GRAM"/>
    <property type="match status" value="2"/>
</dbReference>
<dbReference type="InterPro" id="IPR018247">
    <property type="entry name" value="EF_Hand_1_Ca_BS"/>
</dbReference>
<feature type="domain" description="Rab-GAP TBC" evidence="5">
    <location>
        <begin position="475"/>
        <end position="662"/>
    </location>
</feature>
<dbReference type="PANTHER" id="PTHR47666">
    <property type="entry name" value="PROTEIN VASCULAR ASSOCIATED DEATH 1, CHLOROPLASTIC"/>
    <property type="match status" value="1"/>
</dbReference>
<dbReference type="SMART" id="SM00568">
    <property type="entry name" value="GRAM"/>
    <property type="match status" value="2"/>
</dbReference>
<dbReference type="GO" id="GO:0003008">
    <property type="term" value="P:system process"/>
    <property type="evidence" value="ECO:0007669"/>
    <property type="project" value="UniProtKB-ARBA"/>
</dbReference>
<feature type="region of interest" description="Disordered" evidence="4">
    <location>
        <begin position="1142"/>
        <end position="1178"/>
    </location>
</feature>
<evidence type="ECO:0000259" key="6">
    <source>
        <dbReference type="PROSITE" id="PS50222"/>
    </source>
</evidence>
<dbReference type="InterPro" id="IPR002048">
    <property type="entry name" value="EF_hand_dom"/>
</dbReference>
<dbReference type="FunFam" id="1.10.8.270:FF:000002">
    <property type="entry name" value="TBC1 domain family member 9B"/>
    <property type="match status" value="1"/>
</dbReference>
<feature type="compositionally biased region" description="Polar residues" evidence="4">
    <location>
        <begin position="946"/>
        <end position="961"/>
    </location>
</feature>
<dbReference type="InterPro" id="IPR036014">
    <property type="entry name" value="TCB1D9/TCB1D9B_PH-GRAM1"/>
</dbReference>
<dbReference type="PROSITE" id="PS50222">
    <property type="entry name" value="EF_HAND_2"/>
    <property type="match status" value="1"/>
</dbReference>
<dbReference type="InterPro" id="IPR011993">
    <property type="entry name" value="PH-like_dom_sf"/>
</dbReference>
<evidence type="ECO:0000259" key="5">
    <source>
        <dbReference type="PROSITE" id="PS50086"/>
    </source>
</evidence>
<dbReference type="CDD" id="cd13351">
    <property type="entry name" value="PH-GRAM1_TCB1D9_TCB1D9B"/>
    <property type="match status" value="1"/>
</dbReference>
<evidence type="ECO:0000256" key="4">
    <source>
        <dbReference type="SAM" id="MobiDB-lite"/>
    </source>
</evidence>
<dbReference type="EMBL" id="JAODUP010000737">
    <property type="protein sequence ID" value="KAK2144685.1"/>
    <property type="molecule type" value="Genomic_DNA"/>
</dbReference>
<feature type="compositionally biased region" description="Low complexity" evidence="4">
    <location>
        <begin position="403"/>
        <end position="419"/>
    </location>
</feature>
<feature type="compositionally biased region" description="Basic residues" evidence="4">
    <location>
        <begin position="1032"/>
        <end position="1042"/>
    </location>
</feature>
<dbReference type="SUPFAM" id="SSF47923">
    <property type="entry name" value="Ypt/Rab-GAP domain of gyp1p"/>
    <property type="match status" value="2"/>
</dbReference>
<evidence type="ECO:0000313" key="8">
    <source>
        <dbReference type="Proteomes" id="UP001208570"/>
    </source>
</evidence>
<dbReference type="Gene3D" id="1.10.238.10">
    <property type="entry name" value="EF-hand"/>
    <property type="match status" value="1"/>
</dbReference>
<dbReference type="AlphaFoldDB" id="A0AAD9MTC0"/>
<dbReference type="Gene3D" id="1.10.472.80">
    <property type="entry name" value="Ypt/Rab-GAP domain of gyp1p, domain 3"/>
    <property type="match status" value="1"/>
</dbReference>
<dbReference type="SMART" id="SM00164">
    <property type="entry name" value="TBC"/>
    <property type="match status" value="1"/>
</dbReference>
<keyword evidence="1" id="KW-0343">GTPase activation</keyword>
<dbReference type="InterPro" id="IPR011992">
    <property type="entry name" value="EF-hand-dom_pair"/>
</dbReference>
<dbReference type="PROSITE" id="PS00018">
    <property type="entry name" value="EF_HAND_1"/>
    <property type="match status" value="1"/>
</dbReference>
<organism evidence="7 8">
    <name type="scientific">Paralvinella palmiformis</name>
    <dbReference type="NCBI Taxonomy" id="53620"/>
    <lineage>
        <taxon>Eukaryota</taxon>
        <taxon>Metazoa</taxon>
        <taxon>Spiralia</taxon>
        <taxon>Lophotrochozoa</taxon>
        <taxon>Annelida</taxon>
        <taxon>Polychaeta</taxon>
        <taxon>Sedentaria</taxon>
        <taxon>Canalipalpata</taxon>
        <taxon>Terebellida</taxon>
        <taxon>Terebelliformia</taxon>
        <taxon>Alvinellidae</taxon>
        <taxon>Paralvinella</taxon>
    </lineage>
</organism>
<dbReference type="InterPro" id="IPR036017">
    <property type="entry name" value="TCB1D9/TCB1D9B_PH-GRAM2"/>
</dbReference>
<accession>A0AAD9MTC0</accession>
<dbReference type="Pfam" id="PF00566">
    <property type="entry name" value="RabGAP-TBC"/>
    <property type="match status" value="1"/>
</dbReference>
<dbReference type="Gene3D" id="2.30.29.30">
    <property type="entry name" value="Pleckstrin-homology domain (PH domain)/Phosphotyrosine-binding domain (PTB)"/>
    <property type="match status" value="2"/>
</dbReference>
<dbReference type="GO" id="GO:0005096">
    <property type="term" value="F:GTPase activator activity"/>
    <property type="evidence" value="ECO:0007669"/>
    <property type="project" value="UniProtKB-KW"/>
</dbReference>
<feature type="region of interest" description="Disordered" evidence="4">
    <location>
        <begin position="398"/>
        <end position="419"/>
    </location>
</feature>
<keyword evidence="2" id="KW-0677">Repeat</keyword>
<feature type="domain" description="EF-hand" evidence="6">
    <location>
        <begin position="852"/>
        <end position="880"/>
    </location>
</feature>
<gene>
    <name evidence="7" type="ORF">LSH36_737g04030</name>
</gene>
<keyword evidence="8" id="KW-1185">Reference proteome</keyword>
<reference evidence="7" key="1">
    <citation type="journal article" date="2023" name="Mol. Biol. Evol.">
        <title>Third-Generation Sequencing Reveals the Adaptive Role of the Epigenome in Three Deep-Sea Polychaetes.</title>
        <authorList>
            <person name="Perez M."/>
            <person name="Aroh O."/>
            <person name="Sun Y."/>
            <person name="Lan Y."/>
            <person name="Juniper S.K."/>
            <person name="Young C.R."/>
            <person name="Angers B."/>
            <person name="Qian P.Y."/>
        </authorList>
    </citation>
    <scope>NUCLEOTIDE SEQUENCE</scope>
    <source>
        <strain evidence="7">P08H-3</strain>
    </source>
</reference>
<proteinExistence type="predicted"/>
<name>A0AAD9MTC0_9ANNE</name>
<dbReference type="GO" id="GO:0005509">
    <property type="term" value="F:calcium ion binding"/>
    <property type="evidence" value="ECO:0007669"/>
    <property type="project" value="InterPro"/>
</dbReference>
<protein>
    <recommendedName>
        <fullName evidence="9">TBC1 domain family member 9</fullName>
    </recommendedName>
</protein>
<dbReference type="InterPro" id="IPR035969">
    <property type="entry name" value="Rab-GAP_TBC_sf"/>
</dbReference>
<comment type="caution">
    <text evidence="7">The sequence shown here is derived from an EMBL/GenBank/DDBJ whole genome shotgun (WGS) entry which is preliminary data.</text>
</comment>
<dbReference type="InterPro" id="IPR004182">
    <property type="entry name" value="GRAM"/>
</dbReference>
<feature type="compositionally biased region" description="Basic and acidic residues" evidence="4">
    <location>
        <begin position="976"/>
        <end position="986"/>
    </location>
</feature>
<dbReference type="PANTHER" id="PTHR47666:SF1">
    <property type="entry name" value="PROTEIN VASCULAR ASSOCIATED DEATH 1, CHLOROPLASTIC"/>
    <property type="match status" value="1"/>
</dbReference>